<name>A0AAJ0DI34_9PEZI</name>
<keyword evidence="3" id="KW-1185">Reference proteome</keyword>
<evidence type="ECO:0000313" key="2">
    <source>
        <dbReference type="EMBL" id="KAK3050312.1"/>
    </source>
</evidence>
<feature type="region of interest" description="Disordered" evidence="1">
    <location>
        <begin position="237"/>
        <end position="317"/>
    </location>
</feature>
<dbReference type="AlphaFoldDB" id="A0AAJ0DI34"/>
<evidence type="ECO:0000313" key="3">
    <source>
        <dbReference type="Proteomes" id="UP001271007"/>
    </source>
</evidence>
<reference evidence="2" key="1">
    <citation type="submission" date="2023-04" db="EMBL/GenBank/DDBJ databases">
        <title>Black Yeasts Isolated from many extreme environments.</title>
        <authorList>
            <person name="Coleine C."/>
            <person name="Stajich J.E."/>
            <person name="Selbmann L."/>
        </authorList>
    </citation>
    <scope>NUCLEOTIDE SEQUENCE</scope>
    <source>
        <strain evidence="2">CCFEE 5312</strain>
    </source>
</reference>
<feature type="region of interest" description="Disordered" evidence="1">
    <location>
        <begin position="107"/>
        <end position="146"/>
    </location>
</feature>
<organism evidence="2 3">
    <name type="scientific">Extremus antarcticus</name>
    <dbReference type="NCBI Taxonomy" id="702011"/>
    <lineage>
        <taxon>Eukaryota</taxon>
        <taxon>Fungi</taxon>
        <taxon>Dikarya</taxon>
        <taxon>Ascomycota</taxon>
        <taxon>Pezizomycotina</taxon>
        <taxon>Dothideomycetes</taxon>
        <taxon>Dothideomycetidae</taxon>
        <taxon>Mycosphaerellales</taxon>
        <taxon>Extremaceae</taxon>
        <taxon>Extremus</taxon>
    </lineage>
</organism>
<accession>A0AAJ0DI34</accession>
<gene>
    <name evidence="2" type="ORF">LTR09_008461</name>
</gene>
<protein>
    <submittedName>
        <fullName evidence="2">Uncharacterized protein</fullName>
    </submittedName>
</protein>
<feature type="compositionally biased region" description="Basic and acidic residues" evidence="1">
    <location>
        <begin position="107"/>
        <end position="117"/>
    </location>
</feature>
<proteinExistence type="predicted"/>
<evidence type="ECO:0000256" key="1">
    <source>
        <dbReference type="SAM" id="MobiDB-lite"/>
    </source>
</evidence>
<dbReference type="EMBL" id="JAWDJX010000033">
    <property type="protein sequence ID" value="KAK3050312.1"/>
    <property type="molecule type" value="Genomic_DNA"/>
</dbReference>
<sequence>MWTGNTQSGAGENDDAQPLIDPAATARLNAMFSNFNRDLDSFATQTPACGPIILPINTLLHKNHQQINEVLLTAAKHRQNARAQETAVIKKQAEKDAAQDAIEFRQNAREASQDIREAAQNARDIAQHARDTSQNARDASQDQTTDRMAEEKFETLSDEFVGHVRPAWQASLTYDRQIAAGTNPLDMQDAAGEVVAQVVKLGLDEYGEELEGEVGAVPPSWQALFASMGVDIDRKISTTTSSTKQSGKKRTHRQNKEHGAQQTDIPDMNHGSQAQSNTTAPDGVGRRNINAVKPALAHGAAEGTEKGLNGEKRERER</sequence>
<feature type="compositionally biased region" description="Basic and acidic residues" evidence="1">
    <location>
        <begin position="303"/>
        <end position="317"/>
    </location>
</feature>
<feature type="compositionally biased region" description="Polar residues" evidence="1">
    <location>
        <begin position="132"/>
        <end position="143"/>
    </location>
</feature>
<dbReference type="Proteomes" id="UP001271007">
    <property type="component" value="Unassembled WGS sequence"/>
</dbReference>
<feature type="compositionally biased region" description="Polar residues" evidence="1">
    <location>
        <begin position="260"/>
        <end position="280"/>
    </location>
</feature>
<comment type="caution">
    <text evidence="2">The sequence shown here is derived from an EMBL/GenBank/DDBJ whole genome shotgun (WGS) entry which is preliminary data.</text>
</comment>